<comment type="subcellular location">
    <subcellularLocation>
        <location evidence="1">Membrane</location>
    </subcellularLocation>
</comment>
<evidence type="ECO:0000313" key="8">
    <source>
        <dbReference type="Proteomes" id="UP001211907"/>
    </source>
</evidence>
<dbReference type="PROSITE" id="PS50262">
    <property type="entry name" value="G_PROTEIN_RECEP_F1_2"/>
    <property type="match status" value="1"/>
</dbReference>
<feature type="transmembrane region" description="Helical" evidence="5">
    <location>
        <begin position="96"/>
        <end position="121"/>
    </location>
</feature>
<evidence type="ECO:0000313" key="7">
    <source>
        <dbReference type="EMBL" id="KAJ3109009.1"/>
    </source>
</evidence>
<feature type="domain" description="G-protein coupled receptors family 1 profile" evidence="6">
    <location>
        <begin position="1"/>
        <end position="239"/>
    </location>
</feature>
<evidence type="ECO:0000259" key="6">
    <source>
        <dbReference type="PROSITE" id="PS50262"/>
    </source>
</evidence>
<accession>A0AAD5XD97</accession>
<dbReference type="AlphaFoldDB" id="A0AAD5XD97"/>
<feature type="transmembrane region" description="Helical" evidence="5">
    <location>
        <begin position="133"/>
        <end position="156"/>
    </location>
</feature>
<organism evidence="7 8">
    <name type="scientific">Physocladia obscura</name>
    <dbReference type="NCBI Taxonomy" id="109957"/>
    <lineage>
        <taxon>Eukaryota</taxon>
        <taxon>Fungi</taxon>
        <taxon>Fungi incertae sedis</taxon>
        <taxon>Chytridiomycota</taxon>
        <taxon>Chytridiomycota incertae sedis</taxon>
        <taxon>Chytridiomycetes</taxon>
        <taxon>Chytridiales</taxon>
        <taxon>Chytriomycetaceae</taxon>
        <taxon>Physocladia</taxon>
    </lineage>
</organism>
<proteinExistence type="predicted"/>
<feature type="transmembrane region" description="Helical" evidence="5">
    <location>
        <begin position="62"/>
        <end position="84"/>
    </location>
</feature>
<dbReference type="Proteomes" id="UP001211907">
    <property type="component" value="Unassembled WGS sequence"/>
</dbReference>
<dbReference type="EMBL" id="JADGJH010001832">
    <property type="protein sequence ID" value="KAJ3109009.1"/>
    <property type="molecule type" value="Genomic_DNA"/>
</dbReference>
<evidence type="ECO:0000256" key="2">
    <source>
        <dbReference type="ARBA" id="ARBA00022692"/>
    </source>
</evidence>
<evidence type="ECO:0000256" key="4">
    <source>
        <dbReference type="ARBA" id="ARBA00023136"/>
    </source>
</evidence>
<keyword evidence="3 5" id="KW-1133">Transmembrane helix</keyword>
<dbReference type="Gene3D" id="1.20.1070.10">
    <property type="entry name" value="Rhodopsin 7-helix transmembrane proteins"/>
    <property type="match status" value="2"/>
</dbReference>
<sequence length="279" mass="31559">MANNALSNLLYPLLSPSTEPEFYGWMCLSVPISLIGTILNTMVLITFLSASKELLQFRIDKIMLALNVTSLIYALFMAFVQNLIQIWYNSAWFSSFQGAGLCILVLFIFAINMILSVERYLVIRYPVHDANPYIMLSVGFTAACTSVSITIVMYTLSYRHVINLIKVAAETNPTIKSKADEMQKKILISCIIMSSGIFLCYMPELVYQIISAFASVEAWVDVMAEAFMVADSVLTPVLILYFRIEMRAVFWQLFGFGIFGQSLLRRLSENSEESWELSI</sequence>
<feature type="transmembrane region" description="Helical" evidence="5">
    <location>
        <begin position="219"/>
        <end position="242"/>
    </location>
</feature>
<feature type="transmembrane region" description="Helical" evidence="5">
    <location>
        <begin position="22"/>
        <end position="50"/>
    </location>
</feature>
<reference evidence="7" key="1">
    <citation type="submission" date="2020-05" db="EMBL/GenBank/DDBJ databases">
        <title>Phylogenomic resolution of chytrid fungi.</title>
        <authorList>
            <person name="Stajich J.E."/>
            <person name="Amses K."/>
            <person name="Simmons R."/>
            <person name="Seto K."/>
            <person name="Myers J."/>
            <person name="Bonds A."/>
            <person name="Quandt C.A."/>
            <person name="Barry K."/>
            <person name="Liu P."/>
            <person name="Grigoriev I."/>
            <person name="Longcore J.E."/>
            <person name="James T.Y."/>
        </authorList>
    </citation>
    <scope>NUCLEOTIDE SEQUENCE</scope>
    <source>
        <strain evidence="7">JEL0513</strain>
    </source>
</reference>
<dbReference type="InterPro" id="IPR017452">
    <property type="entry name" value="GPCR_Rhodpsn_7TM"/>
</dbReference>
<evidence type="ECO:0000256" key="1">
    <source>
        <dbReference type="ARBA" id="ARBA00004370"/>
    </source>
</evidence>
<dbReference type="GO" id="GO:0016020">
    <property type="term" value="C:membrane"/>
    <property type="evidence" value="ECO:0007669"/>
    <property type="project" value="UniProtKB-SubCell"/>
</dbReference>
<evidence type="ECO:0000256" key="5">
    <source>
        <dbReference type="SAM" id="Phobius"/>
    </source>
</evidence>
<evidence type="ECO:0000256" key="3">
    <source>
        <dbReference type="ARBA" id="ARBA00022989"/>
    </source>
</evidence>
<keyword evidence="4 5" id="KW-0472">Membrane</keyword>
<protein>
    <recommendedName>
        <fullName evidence="6">G-protein coupled receptors family 1 profile domain-containing protein</fullName>
    </recommendedName>
</protein>
<keyword evidence="2 5" id="KW-0812">Transmembrane</keyword>
<keyword evidence="8" id="KW-1185">Reference proteome</keyword>
<dbReference type="SUPFAM" id="SSF81321">
    <property type="entry name" value="Family A G protein-coupled receptor-like"/>
    <property type="match status" value="1"/>
</dbReference>
<name>A0AAD5XD97_9FUNG</name>
<comment type="caution">
    <text evidence="7">The sequence shown here is derived from an EMBL/GenBank/DDBJ whole genome shotgun (WGS) entry which is preliminary data.</text>
</comment>
<gene>
    <name evidence="7" type="ORF">HK100_003363</name>
</gene>
<feature type="transmembrane region" description="Helical" evidence="5">
    <location>
        <begin position="186"/>
        <end position="207"/>
    </location>
</feature>